<dbReference type="GO" id="GO:0000166">
    <property type="term" value="F:nucleotide binding"/>
    <property type="evidence" value="ECO:0007669"/>
    <property type="project" value="UniProtKB-KW"/>
</dbReference>
<comment type="function">
    <text evidence="5">Zinc chaperone that directly transfers zinc cofactor to target proteins, thereby activating them. Zinc is transferred from the CXCC motif in the GTPase domain to the zinc binding site in target proteins in a process requiring GTP hydrolysis.</text>
</comment>
<dbReference type="AlphaFoldDB" id="F5Z6W7"/>
<evidence type="ECO:0000256" key="5">
    <source>
        <dbReference type="ARBA" id="ARBA00045658"/>
    </source>
</evidence>
<protein>
    <submittedName>
        <fullName evidence="8">Cobalamin synthesis protein, P47K</fullName>
    </submittedName>
</protein>
<dbReference type="InterPro" id="IPR011629">
    <property type="entry name" value="CobW-like_C"/>
</dbReference>
<organism evidence="8 9">
    <name type="scientific">Alteromonas naphthalenivorans</name>
    <dbReference type="NCBI Taxonomy" id="715451"/>
    <lineage>
        <taxon>Bacteria</taxon>
        <taxon>Pseudomonadati</taxon>
        <taxon>Pseudomonadota</taxon>
        <taxon>Gammaproteobacteria</taxon>
        <taxon>Alteromonadales</taxon>
        <taxon>Alteromonadaceae</taxon>
        <taxon>Alteromonas/Salinimonas group</taxon>
        <taxon>Alteromonas</taxon>
    </lineage>
</organism>
<evidence type="ECO:0000313" key="9">
    <source>
        <dbReference type="Proteomes" id="UP000000683"/>
    </source>
</evidence>
<keyword evidence="9" id="KW-1185">Reference proteome</keyword>
<dbReference type="SUPFAM" id="SSF52540">
    <property type="entry name" value="P-loop containing nucleoside triphosphate hydrolases"/>
    <property type="match status" value="1"/>
</dbReference>
<dbReference type="InterPro" id="IPR027417">
    <property type="entry name" value="P-loop_NTPase"/>
</dbReference>
<dbReference type="PANTHER" id="PTHR43603">
    <property type="entry name" value="COBW DOMAIN-CONTAINING PROTEIN DDB_G0274527"/>
    <property type="match status" value="1"/>
</dbReference>
<dbReference type="HOGENOM" id="CLU_017452_2_0_6"/>
<dbReference type="Gene3D" id="3.30.1220.10">
    <property type="entry name" value="CobW-like, C-terminal domain"/>
    <property type="match status" value="1"/>
</dbReference>
<dbReference type="InterPro" id="IPR003495">
    <property type="entry name" value="CobW/HypB/UreG_nucleotide-bd"/>
</dbReference>
<evidence type="ECO:0000256" key="2">
    <source>
        <dbReference type="ARBA" id="ARBA00022801"/>
    </source>
</evidence>
<reference evidence="8 9" key="1">
    <citation type="journal article" date="2011" name="J. Bacteriol.">
        <title>Complete genome sequence of the polycyclic aromatic hydrocarbon-degrading bacterium Alteromonas sp. strain SN2.</title>
        <authorList>
            <person name="Jin H.M."/>
            <person name="Jeong H."/>
            <person name="Moon E.J."/>
            <person name="Math R.K."/>
            <person name="Lee K."/>
            <person name="Kim H.J."/>
            <person name="Jeon C.O."/>
            <person name="Oh T.K."/>
            <person name="Kim J.F."/>
        </authorList>
    </citation>
    <scope>NUCLEOTIDE SEQUENCE [LARGE SCALE GENOMIC DNA]</scope>
    <source>
        <strain evidence="9">JCM 17741 / KACC 18427 / KCTC 11700BP / SN2</strain>
    </source>
</reference>
<dbReference type="Proteomes" id="UP000000683">
    <property type="component" value="Chromosome"/>
</dbReference>
<dbReference type="Pfam" id="PF02492">
    <property type="entry name" value="cobW"/>
    <property type="match status" value="1"/>
</dbReference>
<accession>F5Z6W7</accession>
<dbReference type="Gene3D" id="3.40.50.300">
    <property type="entry name" value="P-loop containing nucleotide triphosphate hydrolases"/>
    <property type="match status" value="1"/>
</dbReference>
<evidence type="ECO:0000313" key="8">
    <source>
        <dbReference type="EMBL" id="AEF05630.1"/>
    </source>
</evidence>
<evidence type="ECO:0000256" key="3">
    <source>
        <dbReference type="ARBA" id="ARBA00023186"/>
    </source>
</evidence>
<keyword evidence="2" id="KW-0378">Hydrolase</keyword>
<dbReference type="CDD" id="cd03112">
    <property type="entry name" value="CobW-like"/>
    <property type="match status" value="1"/>
</dbReference>
<feature type="domain" description="CobW C-terminal" evidence="7">
    <location>
        <begin position="273"/>
        <end position="390"/>
    </location>
</feature>
<dbReference type="PANTHER" id="PTHR43603:SF1">
    <property type="entry name" value="ZINC-REGULATED GTPASE METALLOPROTEIN ACTIVATOR 1"/>
    <property type="match status" value="1"/>
</dbReference>
<keyword evidence="3" id="KW-0143">Chaperone</keyword>
<dbReference type="NCBIfam" id="NF038288">
    <property type="entry name" value="chaper_GTP_ZigA"/>
    <property type="match status" value="1"/>
</dbReference>
<proteinExistence type="inferred from homology"/>
<dbReference type="Pfam" id="PF07683">
    <property type="entry name" value="CobW_C"/>
    <property type="match status" value="1"/>
</dbReference>
<dbReference type="GO" id="GO:0016787">
    <property type="term" value="F:hydrolase activity"/>
    <property type="evidence" value="ECO:0007669"/>
    <property type="project" value="UniProtKB-KW"/>
</dbReference>
<sequence length="416" mass="46936">MLYYNNINLKYFERIPMKSNKLPVTVLSGFLGAGKTTVLSHILNNREGKRVAVIVNDMSEVNIDASIVKSDVSLNHSEEKLVEMSNGCICCTLREDLLLEVNRLATDGSFDYLLIESTGISEPLPVAETFTFADEDGVSLSDIASLDTMVTVVDAVNFSKDYEEAKYLQETGESLGEEDERSVADLLVDQVEFADVILVSKTDLVDEEHVANLTAILKSLNTSAKIIPINKGNIDIDEVLGTQLFNFEKAQLAPGWLKEMRGEHTPETEEYGISSFSYHARRPFHPQKFYNFLHTTENYGKLLRSKGYFWLASRPECAGQWSQAGGIAHYGYGGMFWKALPKSEWPEDEEYLASIEKQWMEPFGDMRQELVFIGQNLDEATITKTLDTCLLDDESLIKGVDYWRTLPDPFPRWEGL</sequence>
<dbReference type="KEGG" id="alt:ambt_20695"/>
<gene>
    <name evidence="8" type="ordered locus">ambt_20695</name>
</gene>
<comment type="catalytic activity">
    <reaction evidence="6">
        <text>GTP + H2O = GDP + phosphate + H(+)</text>
        <dbReference type="Rhea" id="RHEA:19669"/>
        <dbReference type="ChEBI" id="CHEBI:15377"/>
        <dbReference type="ChEBI" id="CHEBI:15378"/>
        <dbReference type="ChEBI" id="CHEBI:37565"/>
        <dbReference type="ChEBI" id="CHEBI:43474"/>
        <dbReference type="ChEBI" id="CHEBI:58189"/>
    </reaction>
    <physiologicalReaction direction="left-to-right" evidence="6">
        <dbReference type="Rhea" id="RHEA:19670"/>
    </physiologicalReaction>
</comment>
<dbReference type="EMBL" id="CP002339">
    <property type="protein sequence ID" value="AEF05630.1"/>
    <property type="molecule type" value="Genomic_DNA"/>
</dbReference>
<name>F5Z6W7_ALTNA</name>
<evidence type="ECO:0000256" key="6">
    <source>
        <dbReference type="ARBA" id="ARBA00049117"/>
    </source>
</evidence>
<keyword evidence="1" id="KW-0547">Nucleotide-binding</keyword>
<evidence type="ECO:0000256" key="1">
    <source>
        <dbReference type="ARBA" id="ARBA00022741"/>
    </source>
</evidence>
<evidence type="ECO:0000259" key="7">
    <source>
        <dbReference type="SMART" id="SM00833"/>
    </source>
</evidence>
<comment type="similarity">
    <text evidence="4">Belongs to the SIMIBI class G3E GTPase family. ZNG1 subfamily.</text>
</comment>
<dbReference type="InterPro" id="IPR051927">
    <property type="entry name" value="Zn_Chap_cDPG_Synth"/>
</dbReference>
<dbReference type="eggNOG" id="COG0523">
    <property type="taxonomic scope" value="Bacteria"/>
</dbReference>
<dbReference type="InterPro" id="IPR047920">
    <property type="entry name" value="ZigA-like"/>
</dbReference>
<dbReference type="InterPro" id="IPR036627">
    <property type="entry name" value="CobW-likC_sf"/>
</dbReference>
<dbReference type="SMART" id="SM00833">
    <property type="entry name" value="CobW_C"/>
    <property type="match status" value="1"/>
</dbReference>
<evidence type="ECO:0000256" key="4">
    <source>
        <dbReference type="ARBA" id="ARBA00034320"/>
    </source>
</evidence>